<dbReference type="EMBL" id="NAJQ01000983">
    <property type="protein sequence ID" value="TKA63140.1"/>
    <property type="molecule type" value="Genomic_DNA"/>
</dbReference>
<evidence type="ECO:0000256" key="1">
    <source>
        <dbReference type="SAM" id="MobiDB-lite"/>
    </source>
</evidence>
<dbReference type="Proteomes" id="UP000309340">
    <property type="component" value="Unassembled WGS sequence"/>
</dbReference>
<evidence type="ECO:0000313" key="2">
    <source>
        <dbReference type="EMBL" id="TKA63140.1"/>
    </source>
</evidence>
<dbReference type="Pfam" id="PF07173">
    <property type="entry name" value="GRDP-like"/>
    <property type="match status" value="1"/>
</dbReference>
<reference evidence="2 3" key="1">
    <citation type="submission" date="2017-03" db="EMBL/GenBank/DDBJ databases">
        <title>Genomes of endolithic fungi from Antarctica.</title>
        <authorList>
            <person name="Coleine C."/>
            <person name="Masonjones S."/>
            <person name="Stajich J.E."/>
        </authorList>
    </citation>
    <scope>NUCLEOTIDE SEQUENCE [LARGE SCALE GENOMIC DNA]</scope>
    <source>
        <strain evidence="2 3">CCFEE 5184</strain>
    </source>
</reference>
<comment type="caution">
    <text evidence="2">The sequence shown here is derived from an EMBL/GenBank/DDBJ whole genome shotgun (WGS) entry which is preliminary data.</text>
</comment>
<accession>A0A4U0WJC2</accession>
<organism evidence="2 3">
    <name type="scientific">Friedmanniomyces simplex</name>
    <dbReference type="NCBI Taxonomy" id="329884"/>
    <lineage>
        <taxon>Eukaryota</taxon>
        <taxon>Fungi</taxon>
        <taxon>Dikarya</taxon>
        <taxon>Ascomycota</taxon>
        <taxon>Pezizomycotina</taxon>
        <taxon>Dothideomycetes</taxon>
        <taxon>Dothideomycetidae</taxon>
        <taxon>Mycosphaerellales</taxon>
        <taxon>Teratosphaeriaceae</taxon>
        <taxon>Friedmanniomyces</taxon>
    </lineage>
</organism>
<dbReference type="STRING" id="329884.A0A4U0WJC2"/>
<evidence type="ECO:0000313" key="3">
    <source>
        <dbReference type="Proteomes" id="UP000309340"/>
    </source>
</evidence>
<dbReference type="PANTHER" id="PTHR34365:SF7">
    <property type="entry name" value="GLYCINE-RICH DOMAIN-CONTAINING PROTEIN 1"/>
    <property type="match status" value="1"/>
</dbReference>
<feature type="region of interest" description="Disordered" evidence="1">
    <location>
        <begin position="1"/>
        <end position="53"/>
    </location>
</feature>
<name>A0A4U0WJC2_9PEZI</name>
<dbReference type="PANTHER" id="PTHR34365">
    <property type="entry name" value="ENOLASE (DUF1399)"/>
    <property type="match status" value="1"/>
</dbReference>
<dbReference type="InterPro" id="IPR009836">
    <property type="entry name" value="GRDP-like"/>
</dbReference>
<dbReference type="AlphaFoldDB" id="A0A4U0WJC2"/>
<protein>
    <submittedName>
        <fullName evidence="2">Uncharacterized protein</fullName>
    </submittedName>
</protein>
<gene>
    <name evidence="2" type="ORF">B0A55_09887</name>
</gene>
<proteinExistence type="predicted"/>
<keyword evidence="3" id="KW-1185">Reference proteome</keyword>
<sequence>MPSRLSKVFSRSDKSEKQKEKEAEAEAERNRSNSPSPPPSYAPPEYDEGNILDPPDITAGFSNLSLNHKNKDDFPSVEEVIAHLKLLECFYRLRQRIASTDGLFGIDNSVVTSHISEGDQASELLVKLAEKRWAVYLARAVDRFDAWLHALLPNAQTARVSQIQADGQKGLLCEPGPSNPSLRFEKHNMPPVDVLMTVTDCIDSETFAYQPDGSAESLFSTSTMLPWDNLVDTKERAIVCPSCETTIMVPWTTASAYGSTERVGTSQLSAAIDAMLASGSGYCDKDFDTSCPSCPTRLTHDRLKAAKFCADTKSLLEHEMPLGGTLFGMDGLPGKVAGRKDILWKDMTKLPNDLLSNGLGKKILGFPQLSGKGLNESMESIREVIEEAIRDRQYMCRVRQSASHRLIRTEKIAVRRMMSRYWENSSPFALDLVGAVVRQGSFIEKMHNIDWLHSPALPSTMSRLLTKYQRFVQIMADRHNMAVPTLDVDLGWHSHQLSPSGYLQYTVSNTGQFIDHDDKVAETKLNDAFAWTSKTYQRLFNEPYSECTCWYCEAIRESHTSTASRLFKGTQARTANALVHKVEQDPGKSVHISAHNAVRPSDDPKYTERATKQAEELDKAYAKACARAKKGGRKEPKREDYYYSDAWGYPVYIPAYSPYVGYMPYMVSYYPVTPGCMAVGAGAVGNCCAGTCGGGVAAGACGGTGAGGAAAEEVEVEPVVAVAEVEAEDAVVEAVVAAVVAEGAEYPTLLIQRKVMEDKKLLAAAENDDPDKLAKADKAAVAMMENMRMEGETPYSDPSEVFDVFLIG</sequence>
<dbReference type="OrthoDB" id="2684236at2759"/>
<feature type="compositionally biased region" description="Basic and acidic residues" evidence="1">
    <location>
        <begin position="10"/>
        <end position="31"/>
    </location>
</feature>